<name>A0ACC1NUQ0_9PEZI</name>
<gene>
    <name evidence="1" type="ORF">NUW58_g6369</name>
</gene>
<reference evidence="1" key="1">
    <citation type="submission" date="2022-10" db="EMBL/GenBank/DDBJ databases">
        <title>Genome Sequence of Xylaria curta.</title>
        <authorList>
            <person name="Buettner E."/>
        </authorList>
    </citation>
    <scope>NUCLEOTIDE SEQUENCE</scope>
    <source>
        <strain evidence="1">Babe10</strain>
    </source>
</reference>
<dbReference type="Proteomes" id="UP001143856">
    <property type="component" value="Unassembled WGS sequence"/>
</dbReference>
<comment type="caution">
    <text evidence="1">The sequence shown here is derived from an EMBL/GenBank/DDBJ whole genome shotgun (WGS) entry which is preliminary data.</text>
</comment>
<sequence length="276" mass="30203">MAPVIDIVRHGEAYHNIDRVNGPYLRDPSLTPTGVLQCQNLGNSYPYMDQVYSLLSSPMRRTIQTTHIAFEQLLGSRMRVILVPELTESSARPSDTGSPWQELRAEFGYKNDLQLLHDGWWFKDSSTGWGADPVKVAEQARKARLIIRNVARHAGEDDHIVVVTHSKLVVPLLQGDIKFENAQFKSFQFVNLHGDDDQALLTEATDGSSSSSSGGSVGSSISPGGPIVESGSPIYVPVRRIECPGRRIKRSGDSSDGSGNLGTSSPTYTTRCHSKP</sequence>
<keyword evidence="2" id="KW-1185">Reference proteome</keyword>
<protein>
    <submittedName>
        <fullName evidence="1">Uncharacterized protein</fullName>
    </submittedName>
</protein>
<organism evidence="1 2">
    <name type="scientific">Xylaria curta</name>
    <dbReference type="NCBI Taxonomy" id="42375"/>
    <lineage>
        <taxon>Eukaryota</taxon>
        <taxon>Fungi</taxon>
        <taxon>Dikarya</taxon>
        <taxon>Ascomycota</taxon>
        <taxon>Pezizomycotina</taxon>
        <taxon>Sordariomycetes</taxon>
        <taxon>Xylariomycetidae</taxon>
        <taxon>Xylariales</taxon>
        <taxon>Xylariaceae</taxon>
        <taxon>Xylaria</taxon>
    </lineage>
</organism>
<accession>A0ACC1NUQ0</accession>
<proteinExistence type="predicted"/>
<evidence type="ECO:0000313" key="1">
    <source>
        <dbReference type="EMBL" id="KAJ2982784.1"/>
    </source>
</evidence>
<dbReference type="EMBL" id="JAPDGR010001422">
    <property type="protein sequence ID" value="KAJ2982784.1"/>
    <property type="molecule type" value="Genomic_DNA"/>
</dbReference>
<evidence type="ECO:0000313" key="2">
    <source>
        <dbReference type="Proteomes" id="UP001143856"/>
    </source>
</evidence>